<dbReference type="KEGG" id="rsb:RS694_19840"/>
<dbReference type="SUPFAM" id="SSF54593">
    <property type="entry name" value="Glyoxalase/Bleomycin resistance protein/Dihydroxybiphenyl dioxygenase"/>
    <property type="match status" value="1"/>
</dbReference>
<organism evidence="2 3">
    <name type="scientific">Rhodoferax saidenbachensis</name>
    <dbReference type="NCBI Taxonomy" id="1484693"/>
    <lineage>
        <taxon>Bacteria</taxon>
        <taxon>Pseudomonadati</taxon>
        <taxon>Pseudomonadota</taxon>
        <taxon>Betaproteobacteria</taxon>
        <taxon>Burkholderiales</taxon>
        <taxon>Comamonadaceae</taxon>
        <taxon>Rhodoferax</taxon>
    </lineage>
</organism>
<dbReference type="STRING" id="1484693.RS694_19840"/>
<protein>
    <submittedName>
        <fullName evidence="2">VOC family protein</fullName>
    </submittedName>
</protein>
<reference evidence="2 3" key="1">
    <citation type="submission" date="2017-01" db="EMBL/GenBank/DDBJ databases">
        <authorList>
            <person name="Mah S.A."/>
            <person name="Swanson W.J."/>
            <person name="Moy G.W."/>
            <person name="Vacquier V.D."/>
        </authorList>
    </citation>
    <scope>NUCLEOTIDE SEQUENCE [LARGE SCALE GENOMIC DNA]</scope>
    <source>
        <strain evidence="2 3">DSM 22694</strain>
    </source>
</reference>
<dbReference type="RefSeq" id="WP_029708237.1">
    <property type="nucleotide sequence ID" value="NZ_CP019239.1"/>
</dbReference>
<name>A0A1P8KET1_9BURK</name>
<dbReference type="eggNOG" id="COG2764">
    <property type="taxonomic scope" value="Bacteria"/>
</dbReference>
<dbReference type="InterPro" id="IPR028973">
    <property type="entry name" value="PhnB-like"/>
</dbReference>
<dbReference type="Proteomes" id="UP000186110">
    <property type="component" value="Chromosome"/>
</dbReference>
<evidence type="ECO:0000313" key="2">
    <source>
        <dbReference type="EMBL" id="APW44547.1"/>
    </source>
</evidence>
<gene>
    <name evidence="2" type="ORF">RS694_19840</name>
</gene>
<proteinExistence type="predicted"/>
<dbReference type="CDD" id="cd06588">
    <property type="entry name" value="PhnB_like"/>
    <property type="match status" value="1"/>
</dbReference>
<dbReference type="InterPro" id="IPR029068">
    <property type="entry name" value="Glyas_Bleomycin-R_OHBP_Dase"/>
</dbReference>
<dbReference type="Pfam" id="PF06983">
    <property type="entry name" value="3-dmu-9_3-mt"/>
    <property type="match status" value="1"/>
</dbReference>
<dbReference type="PANTHER" id="PTHR33990:SF1">
    <property type="entry name" value="PROTEIN YJDN"/>
    <property type="match status" value="1"/>
</dbReference>
<dbReference type="EMBL" id="CP019239">
    <property type="protein sequence ID" value="APW44547.1"/>
    <property type="molecule type" value="Genomic_DNA"/>
</dbReference>
<evidence type="ECO:0000313" key="3">
    <source>
        <dbReference type="Proteomes" id="UP000186110"/>
    </source>
</evidence>
<dbReference type="AlphaFoldDB" id="A0A1P8KET1"/>
<accession>A0A1P8KET1</accession>
<sequence length="134" mass="14457">MKVEPYLFFNGRCEEAITFYQQAVGAELLFQMRMNEAPEPPPPGSENKIMHATLRIGTTALMVSDGNSNMQANFKGFSLSLGVADAAEGERVFAALAQGGTVTMPLGKTFWSPCFGMLEDRFGVGWMVIAPAAA</sequence>
<dbReference type="PANTHER" id="PTHR33990">
    <property type="entry name" value="PROTEIN YJDN-RELATED"/>
    <property type="match status" value="1"/>
</dbReference>
<dbReference type="Gene3D" id="3.10.180.10">
    <property type="entry name" value="2,3-Dihydroxybiphenyl 1,2-Dioxygenase, domain 1"/>
    <property type="match status" value="1"/>
</dbReference>
<evidence type="ECO:0000259" key="1">
    <source>
        <dbReference type="Pfam" id="PF06983"/>
    </source>
</evidence>
<feature type="domain" description="PhnB-like" evidence="1">
    <location>
        <begin position="2"/>
        <end position="129"/>
    </location>
</feature>
<keyword evidence="3" id="KW-1185">Reference proteome</keyword>